<dbReference type="InterPro" id="IPR058192">
    <property type="entry name" value="WHD_ROQ1-like"/>
</dbReference>
<dbReference type="EMBL" id="CM017645">
    <property type="protein sequence ID" value="TYJ16490.1"/>
    <property type="molecule type" value="Genomic_DNA"/>
</dbReference>
<dbReference type="EC" id="3.2.2.6" evidence="1"/>
<dbReference type="Gene3D" id="1.10.8.430">
    <property type="entry name" value="Helical domain of apoptotic protease-activating factors"/>
    <property type="match status" value="1"/>
</dbReference>
<dbReference type="SUPFAM" id="SSF52058">
    <property type="entry name" value="L domain-like"/>
    <property type="match status" value="1"/>
</dbReference>
<dbReference type="InterPro" id="IPR002182">
    <property type="entry name" value="NB-ARC"/>
</dbReference>
<evidence type="ECO:0000256" key="5">
    <source>
        <dbReference type="ARBA" id="ARBA00022821"/>
    </source>
</evidence>
<dbReference type="GO" id="GO:0007165">
    <property type="term" value="P:signal transduction"/>
    <property type="evidence" value="ECO:0007669"/>
    <property type="project" value="InterPro"/>
</dbReference>
<dbReference type="Pfam" id="PF23282">
    <property type="entry name" value="WHD_ROQ1"/>
    <property type="match status" value="1"/>
</dbReference>
<keyword evidence="3" id="KW-0677">Repeat</keyword>
<dbReference type="AlphaFoldDB" id="A0A5D2XSA5"/>
<dbReference type="PRINTS" id="PR00364">
    <property type="entry name" value="DISEASERSIST"/>
</dbReference>
<dbReference type="CDD" id="cd09272">
    <property type="entry name" value="RNase_HI_RT_Ty1"/>
    <property type="match status" value="1"/>
</dbReference>
<sequence>MYAVGLLSRFLHCCNKKHLQAAKRVLRYVKGTLSYGLRYSKEGNLKLVGYTDSDWAGSIDDMKSTSGYAFNLGSAMFCWSSKKQSLVAQSTAEAEYVAAASAVNQAIWLRKILADLKVHQKEATEIFCDNQSSVAIAKNPVFHGRTKHFSIKLHVVREMEQAQEVKLIHCNSEDQLADILTKALNVTSSNKLSQALSRAIAASNISIIILSLDYASSKSCLAELSDIMDYKRTQGHTVLPIFYHVDPSHVRNLGGSFKTSFDDHESKRLRQVQRWKAAFVEVGKLKGWHIEGGKFDCKSRHVYEELVGIGYQKDAISRLIEQEGSRVIGLWGMGGIGKTTLADAVYKEMSPNFESCWFLQNVSEKIKKQGKESLRNDLLSKLLNEKDIRIDTPLIGYPYQERLNNKKVLVVLDDVSHQDQITIMGVRHFGDGSKIIVTSRDRKVLENGEADQIYELFSTCAFKQSNPDADFRDLSIRFVEYTQYNPLALKVLGSQLYKRSREYWKSEMDKLKEYGQPEISNILKRSFDGLDEQEKNIFLDIAIFLKGELKENVEKILSSCYNGAKSSIRNLIDNLLDEIPRCISMHDMLELMGKDIVHQESRAPGMRSRLWNPNEVKQVLKNNKGTEFIEGIKLDMSQIDKLRLCSSVFENMFNLKYIHFYFPPFIGKQRKKKLHVDQVGDVSLPDELRLLYWEYYPFRSLSSSFDPKNLVVLKLPHGDMEQLWNEDDHQDLINLRKIVLSNCKNLKKIPNLLGAINLEILCFNGCNSLVELPGFSDLASLKTLQLHGCYNLTKFPELPNDVSFLDLAETGIEEVPDSIEHIAGLETLLLAKSKINNVSCNISKLECLRYLDFSHCLVAEFPEILRRPELERAEGATYAFSLSLDFPLPDWRKVPIVHVPPKILKFKSLEYLKMDHCESLKLLSELPPYLRYLDAHGCKSLEKVSFTDRNQDQYELYSFYGKDEFFMIFSDCFSLNQVSIKNIEANAMQKIESLVKKWRCKYDYGPKSLFCCFPGSEISASKFEYQRMNSSLKLQITPNEFSGSRFLSFAICLVVDLKYCHKYNKDLRCICEYQLTAFDGCYEKFECEWGYKLDFELHRKYMGDHVLILFSDKMIKKDDDYVEASFEFYINKCYYKGDAEVDDIKVKKCGVHVYYVAENNKGPISPYTMQM</sequence>
<dbReference type="InterPro" id="IPR032675">
    <property type="entry name" value="LRR_dom_sf"/>
</dbReference>
<dbReference type="SUPFAM" id="SSF46785">
    <property type="entry name" value="Winged helix' DNA-binding domain"/>
    <property type="match status" value="1"/>
</dbReference>
<dbReference type="Pfam" id="PF00931">
    <property type="entry name" value="NB-ARC"/>
    <property type="match status" value="1"/>
</dbReference>
<evidence type="ECO:0000313" key="10">
    <source>
        <dbReference type="Proteomes" id="UP000323597"/>
    </source>
</evidence>
<keyword evidence="10" id="KW-1185">Reference proteome</keyword>
<organism evidence="9 10">
    <name type="scientific">Gossypium mustelinum</name>
    <name type="common">Cotton</name>
    <name type="synonym">Gossypium caicoense</name>
    <dbReference type="NCBI Taxonomy" id="34275"/>
    <lineage>
        <taxon>Eukaryota</taxon>
        <taxon>Viridiplantae</taxon>
        <taxon>Streptophyta</taxon>
        <taxon>Embryophyta</taxon>
        <taxon>Tracheophyta</taxon>
        <taxon>Spermatophyta</taxon>
        <taxon>Magnoliopsida</taxon>
        <taxon>eudicotyledons</taxon>
        <taxon>Gunneridae</taxon>
        <taxon>Pentapetalae</taxon>
        <taxon>rosids</taxon>
        <taxon>malvids</taxon>
        <taxon>Malvales</taxon>
        <taxon>Malvaceae</taxon>
        <taxon>Malvoideae</taxon>
        <taxon>Gossypium</taxon>
    </lineage>
</organism>
<dbReference type="Proteomes" id="UP000323597">
    <property type="component" value="Chromosome A10"/>
</dbReference>
<dbReference type="GO" id="GO:0061809">
    <property type="term" value="F:NAD+ nucleosidase activity, cyclic ADP-ribose generating"/>
    <property type="evidence" value="ECO:0007669"/>
    <property type="project" value="UniProtKB-EC"/>
</dbReference>
<dbReference type="Gene3D" id="3.80.10.10">
    <property type="entry name" value="Ribonuclease Inhibitor"/>
    <property type="match status" value="2"/>
</dbReference>
<protein>
    <recommendedName>
        <fullName evidence="1">ADP-ribosyl cyclase/cyclic ADP-ribose hydrolase</fullName>
        <ecNumber evidence="1">3.2.2.6</ecNumber>
    </recommendedName>
</protein>
<keyword evidence="4" id="KW-0378">Hydrolase</keyword>
<keyword evidence="5" id="KW-0611">Plant defense</keyword>
<dbReference type="SUPFAM" id="SSF52540">
    <property type="entry name" value="P-loop containing nucleoside triphosphate hydrolases"/>
    <property type="match status" value="1"/>
</dbReference>
<dbReference type="InterPro" id="IPR036390">
    <property type="entry name" value="WH_DNA-bd_sf"/>
</dbReference>
<keyword evidence="6" id="KW-0520">NAD</keyword>
<evidence type="ECO:0000256" key="3">
    <source>
        <dbReference type="ARBA" id="ARBA00022737"/>
    </source>
</evidence>
<dbReference type="Gene3D" id="3.40.50.10140">
    <property type="entry name" value="Toll/interleukin-1 receptor homology (TIR) domain"/>
    <property type="match status" value="1"/>
</dbReference>
<dbReference type="Pfam" id="PF01582">
    <property type="entry name" value="TIR"/>
    <property type="match status" value="1"/>
</dbReference>
<dbReference type="Gene3D" id="3.40.50.300">
    <property type="entry name" value="P-loop containing nucleotide triphosphate hydrolases"/>
    <property type="match status" value="1"/>
</dbReference>
<dbReference type="Pfam" id="PF20160">
    <property type="entry name" value="C-JID"/>
    <property type="match status" value="1"/>
</dbReference>
<comment type="catalytic activity">
    <reaction evidence="7">
        <text>NAD(+) + H2O = ADP-D-ribose + nicotinamide + H(+)</text>
        <dbReference type="Rhea" id="RHEA:16301"/>
        <dbReference type="ChEBI" id="CHEBI:15377"/>
        <dbReference type="ChEBI" id="CHEBI:15378"/>
        <dbReference type="ChEBI" id="CHEBI:17154"/>
        <dbReference type="ChEBI" id="CHEBI:57540"/>
        <dbReference type="ChEBI" id="CHEBI:57967"/>
        <dbReference type="EC" id="3.2.2.6"/>
    </reaction>
    <physiologicalReaction direction="left-to-right" evidence="7">
        <dbReference type="Rhea" id="RHEA:16302"/>
    </physiologicalReaction>
</comment>
<evidence type="ECO:0000256" key="1">
    <source>
        <dbReference type="ARBA" id="ARBA00011982"/>
    </source>
</evidence>
<dbReference type="InterPro" id="IPR000157">
    <property type="entry name" value="TIR_dom"/>
</dbReference>
<dbReference type="PANTHER" id="PTHR11017:SF479">
    <property type="entry name" value="DISEASE RESISTANCE PROTEIN (TIR-NBS-LRR CLASS) FAMILY"/>
    <property type="match status" value="1"/>
</dbReference>
<feature type="domain" description="TIR" evidence="8">
    <location>
        <begin position="137"/>
        <end position="306"/>
    </location>
</feature>
<dbReference type="PANTHER" id="PTHR11017">
    <property type="entry name" value="LEUCINE-RICH REPEAT-CONTAINING PROTEIN"/>
    <property type="match status" value="1"/>
</dbReference>
<dbReference type="GO" id="GO:0043531">
    <property type="term" value="F:ADP binding"/>
    <property type="evidence" value="ECO:0007669"/>
    <property type="project" value="InterPro"/>
</dbReference>
<reference evidence="9 10" key="1">
    <citation type="submission" date="2019-07" db="EMBL/GenBank/DDBJ databases">
        <title>WGS assembly of Gossypium mustelinum.</title>
        <authorList>
            <person name="Chen Z.J."/>
            <person name="Sreedasyam A."/>
            <person name="Ando A."/>
            <person name="Song Q."/>
            <person name="De L."/>
            <person name="Hulse-Kemp A."/>
            <person name="Ding M."/>
            <person name="Ye W."/>
            <person name="Kirkbride R."/>
            <person name="Jenkins J."/>
            <person name="Plott C."/>
            <person name="Lovell J."/>
            <person name="Lin Y.-M."/>
            <person name="Vaughn R."/>
            <person name="Liu B."/>
            <person name="Li W."/>
            <person name="Simpson S."/>
            <person name="Scheffler B."/>
            <person name="Saski C."/>
            <person name="Grover C."/>
            <person name="Hu G."/>
            <person name="Conover J."/>
            <person name="Carlson J."/>
            <person name="Shu S."/>
            <person name="Boston L."/>
            <person name="Williams M."/>
            <person name="Peterson D."/>
            <person name="Mcgee K."/>
            <person name="Jones D."/>
            <person name="Wendel J."/>
            <person name="Stelly D."/>
            <person name="Grimwood J."/>
            <person name="Schmutz J."/>
        </authorList>
    </citation>
    <scope>NUCLEOTIDE SEQUENCE [LARGE SCALE GENOMIC DNA]</scope>
    <source>
        <strain evidence="9">1408120.09</strain>
    </source>
</reference>
<accession>A0A5D2XSA5</accession>
<proteinExistence type="predicted"/>
<evidence type="ECO:0000256" key="6">
    <source>
        <dbReference type="ARBA" id="ARBA00023027"/>
    </source>
</evidence>
<evidence type="ECO:0000259" key="8">
    <source>
        <dbReference type="PROSITE" id="PS50104"/>
    </source>
</evidence>
<dbReference type="InterPro" id="IPR044974">
    <property type="entry name" value="Disease_R_plants"/>
</dbReference>
<dbReference type="InterPro" id="IPR042197">
    <property type="entry name" value="Apaf_helical"/>
</dbReference>
<dbReference type="InterPro" id="IPR027417">
    <property type="entry name" value="P-loop_NTPase"/>
</dbReference>
<evidence type="ECO:0000256" key="4">
    <source>
        <dbReference type="ARBA" id="ARBA00022801"/>
    </source>
</evidence>
<evidence type="ECO:0000256" key="7">
    <source>
        <dbReference type="ARBA" id="ARBA00047304"/>
    </source>
</evidence>
<evidence type="ECO:0000313" key="9">
    <source>
        <dbReference type="EMBL" id="TYJ16490.1"/>
    </source>
</evidence>
<dbReference type="EMBL" id="CM017645">
    <property type="protein sequence ID" value="TYJ16489.1"/>
    <property type="molecule type" value="Genomic_DNA"/>
</dbReference>
<evidence type="ECO:0000256" key="2">
    <source>
        <dbReference type="ARBA" id="ARBA00022614"/>
    </source>
</evidence>
<dbReference type="PROSITE" id="PS50104">
    <property type="entry name" value="TIR"/>
    <property type="match status" value="1"/>
</dbReference>
<gene>
    <name evidence="9" type="ORF">E1A91_A10G257500v1</name>
</gene>
<name>A0A5D2XSA5_GOSMU</name>
<dbReference type="SMART" id="SM00255">
    <property type="entry name" value="TIR"/>
    <property type="match status" value="1"/>
</dbReference>
<dbReference type="GO" id="GO:0006952">
    <property type="term" value="P:defense response"/>
    <property type="evidence" value="ECO:0007669"/>
    <property type="project" value="UniProtKB-KW"/>
</dbReference>
<dbReference type="SUPFAM" id="SSF52200">
    <property type="entry name" value="Toll/Interleukin receptor TIR domain"/>
    <property type="match status" value="1"/>
</dbReference>
<dbReference type="InterPro" id="IPR035897">
    <property type="entry name" value="Toll_tir_struct_dom_sf"/>
</dbReference>
<keyword evidence="2" id="KW-0433">Leucine-rich repeat</keyword>
<dbReference type="InterPro" id="IPR045344">
    <property type="entry name" value="C-JID"/>
</dbReference>